<evidence type="ECO:0000256" key="1">
    <source>
        <dbReference type="ARBA" id="ARBA00023002"/>
    </source>
</evidence>
<evidence type="ECO:0000313" key="3">
    <source>
        <dbReference type="EMBL" id="MFC7389648.1"/>
    </source>
</evidence>
<organism evidence="3 4">
    <name type="scientific">Exiguobacterium aestuarii</name>
    <dbReference type="NCBI Taxonomy" id="273527"/>
    <lineage>
        <taxon>Bacteria</taxon>
        <taxon>Bacillati</taxon>
        <taxon>Bacillota</taxon>
        <taxon>Bacilli</taxon>
        <taxon>Bacillales</taxon>
        <taxon>Bacillales Family XII. Incertae Sedis</taxon>
        <taxon>Exiguobacterium</taxon>
    </lineage>
</organism>
<dbReference type="InterPro" id="IPR036291">
    <property type="entry name" value="NAD(P)-bd_dom_sf"/>
</dbReference>
<sequence length="316" mass="35306">MIQQALKLVGKKKLEWVTTRIPTLEADQVLIETIATAISIGAEIPQFEATDLTDASPIYPRKVGYESYGRVVDKGENVTTLHVGDRVIAFYGQQTYGIVSEQKAFYVPPEVDYETALLAILSCDAAKGVRKLAPSSTDSVIVSGLGTIGLLAIYYLRTYYGVTMIDAIEPDSNRKELAHTFGAGCVYTPNEVKESFYDYGIECSARNDGFMNLQEAVKPNGSICILSDGNREELVLQPQFYEKELHIVGSSDGWDYTEHFSWYFEASRQTPYIKEIFELDIEQDSLIGTFQELSEGVINPIKVSVTYRNENTSFDE</sequence>
<dbReference type="Gene3D" id="3.90.180.10">
    <property type="entry name" value="Medium-chain alcohol dehydrogenases, catalytic domain"/>
    <property type="match status" value="2"/>
</dbReference>
<dbReference type="PANTHER" id="PTHR43189">
    <property type="entry name" value="ZINC-TYPE ALCOHOL DEHYDROGENASE-LIKE PROTEIN C1198.01-RELATED"/>
    <property type="match status" value="1"/>
</dbReference>
<dbReference type="InterPro" id="IPR013154">
    <property type="entry name" value="ADH-like_N"/>
</dbReference>
<evidence type="ECO:0000259" key="2">
    <source>
        <dbReference type="Pfam" id="PF08240"/>
    </source>
</evidence>
<reference evidence="4" key="1">
    <citation type="journal article" date="2019" name="Int. J. Syst. Evol. Microbiol.">
        <title>The Global Catalogue of Microorganisms (GCM) 10K type strain sequencing project: providing services to taxonomists for standard genome sequencing and annotation.</title>
        <authorList>
            <consortium name="The Broad Institute Genomics Platform"/>
            <consortium name="The Broad Institute Genome Sequencing Center for Infectious Disease"/>
            <person name="Wu L."/>
            <person name="Ma J."/>
        </authorList>
    </citation>
    <scope>NUCLEOTIDE SEQUENCE [LARGE SCALE GENOMIC DNA]</scope>
    <source>
        <strain evidence="4">CCUG 55590</strain>
    </source>
</reference>
<dbReference type="Proteomes" id="UP001596439">
    <property type="component" value="Unassembled WGS sequence"/>
</dbReference>
<gene>
    <name evidence="3" type="ORF">ACFQO8_05780</name>
</gene>
<comment type="caution">
    <text evidence="3">The sequence shown here is derived from an EMBL/GenBank/DDBJ whole genome shotgun (WGS) entry which is preliminary data.</text>
</comment>
<dbReference type="SUPFAM" id="SSF51735">
    <property type="entry name" value="NAD(P)-binding Rossmann-fold domains"/>
    <property type="match status" value="1"/>
</dbReference>
<protein>
    <submittedName>
        <fullName evidence="3">Alcohol dehydrogenase catalytic domain-containing protein</fullName>
    </submittedName>
</protein>
<accession>A0ABW2PQ20</accession>
<dbReference type="SUPFAM" id="SSF50129">
    <property type="entry name" value="GroES-like"/>
    <property type="match status" value="1"/>
</dbReference>
<proteinExistence type="predicted"/>
<dbReference type="Pfam" id="PF08240">
    <property type="entry name" value="ADH_N"/>
    <property type="match status" value="1"/>
</dbReference>
<dbReference type="InterPro" id="IPR011032">
    <property type="entry name" value="GroES-like_sf"/>
</dbReference>
<dbReference type="Gene3D" id="3.40.50.720">
    <property type="entry name" value="NAD(P)-binding Rossmann-like Domain"/>
    <property type="match status" value="1"/>
</dbReference>
<dbReference type="EMBL" id="JBHTCE010000001">
    <property type="protein sequence ID" value="MFC7389648.1"/>
    <property type="molecule type" value="Genomic_DNA"/>
</dbReference>
<name>A0ABW2PQ20_9BACL</name>
<keyword evidence="4" id="KW-1185">Reference proteome</keyword>
<keyword evidence="1" id="KW-0560">Oxidoreductase</keyword>
<dbReference type="PANTHER" id="PTHR43189:SF1">
    <property type="entry name" value="ZINC-TYPE ALCOHOL DEHYDROGENASE-LIKE PROTEIN C1198.01"/>
    <property type="match status" value="1"/>
</dbReference>
<dbReference type="CDD" id="cd08255">
    <property type="entry name" value="2-desacetyl-2-hydroxyethyl_bacteriochlorophyllide_like"/>
    <property type="match status" value="1"/>
</dbReference>
<dbReference type="RefSeq" id="WP_214787704.1">
    <property type="nucleotide sequence ID" value="NZ_JANIEL010000039.1"/>
</dbReference>
<evidence type="ECO:0000313" key="4">
    <source>
        <dbReference type="Proteomes" id="UP001596439"/>
    </source>
</evidence>
<feature type="domain" description="Alcohol dehydrogenase-like N-terminal" evidence="2">
    <location>
        <begin position="26"/>
        <end position="88"/>
    </location>
</feature>